<keyword evidence="4" id="KW-1185">Reference proteome</keyword>
<reference evidence="3 4" key="1">
    <citation type="submission" date="2022-09" db="EMBL/GenBank/DDBJ databases">
        <authorList>
            <person name="Palmer J.M."/>
        </authorList>
    </citation>
    <scope>NUCLEOTIDE SEQUENCE [LARGE SCALE GENOMIC DNA]</scope>
    <source>
        <strain evidence="3 4">DSM 7382</strain>
    </source>
</reference>
<feature type="region of interest" description="Disordered" evidence="1">
    <location>
        <begin position="1"/>
        <end position="64"/>
    </location>
</feature>
<keyword evidence="2" id="KW-0812">Transmembrane</keyword>
<protein>
    <recommendedName>
        <fullName evidence="5">Yip1 domain-containing protein</fullName>
    </recommendedName>
</protein>
<organism evidence="3 4">
    <name type="scientific">Cerrena zonata</name>
    <dbReference type="NCBI Taxonomy" id="2478898"/>
    <lineage>
        <taxon>Eukaryota</taxon>
        <taxon>Fungi</taxon>
        <taxon>Dikarya</taxon>
        <taxon>Basidiomycota</taxon>
        <taxon>Agaricomycotina</taxon>
        <taxon>Agaricomycetes</taxon>
        <taxon>Polyporales</taxon>
        <taxon>Cerrenaceae</taxon>
        <taxon>Cerrena</taxon>
    </lineage>
</organism>
<dbReference type="Proteomes" id="UP001385951">
    <property type="component" value="Unassembled WGS sequence"/>
</dbReference>
<keyword evidence="2" id="KW-0472">Membrane</keyword>
<dbReference type="AlphaFoldDB" id="A0AAW0GFH8"/>
<evidence type="ECO:0000313" key="4">
    <source>
        <dbReference type="Proteomes" id="UP001385951"/>
    </source>
</evidence>
<sequence>MSPGSSTGVAPVPQPKGNGDSQPPLVSPENRQPSRKPTSLTFVASPSNSPKANSFEKEKAQVDSIPQILGVQSPQSKADAEREEKERWAYRIGFPRWVILRKAAKILCLLGLGTPNVDRILHMADLASRPGADGAEWRDFMQGLFNRAANVNVVSSLILATTAAFLTTDPPTSIAIWTHPMPYVTLMAAFCLGFLSVGCGTFLLFVLSDAQAAAFKDLAHRPWRFWSAICLLGAPTIFVGMAGLSGILALCFSVWHGDNLFAKMGLTLTITVTFTVIGFFGAVVV</sequence>
<evidence type="ECO:0008006" key="5">
    <source>
        <dbReference type="Google" id="ProtNLM"/>
    </source>
</evidence>
<accession>A0AAW0GFH8</accession>
<comment type="caution">
    <text evidence="3">The sequence shown here is derived from an EMBL/GenBank/DDBJ whole genome shotgun (WGS) entry which is preliminary data.</text>
</comment>
<feature type="compositionally biased region" description="Polar residues" evidence="1">
    <location>
        <begin position="29"/>
        <end position="52"/>
    </location>
</feature>
<evidence type="ECO:0000256" key="1">
    <source>
        <dbReference type="SAM" id="MobiDB-lite"/>
    </source>
</evidence>
<evidence type="ECO:0000313" key="3">
    <source>
        <dbReference type="EMBL" id="KAK7692121.1"/>
    </source>
</evidence>
<feature type="transmembrane region" description="Helical" evidence="2">
    <location>
        <begin position="228"/>
        <end position="255"/>
    </location>
</feature>
<gene>
    <name evidence="3" type="ORF">QCA50_003740</name>
</gene>
<feature type="transmembrane region" description="Helical" evidence="2">
    <location>
        <begin position="186"/>
        <end position="207"/>
    </location>
</feature>
<keyword evidence="2" id="KW-1133">Transmembrane helix</keyword>
<proteinExistence type="predicted"/>
<evidence type="ECO:0000256" key="2">
    <source>
        <dbReference type="SAM" id="Phobius"/>
    </source>
</evidence>
<feature type="transmembrane region" description="Helical" evidence="2">
    <location>
        <begin position="261"/>
        <end position="284"/>
    </location>
</feature>
<name>A0AAW0GFH8_9APHY</name>
<feature type="transmembrane region" description="Helical" evidence="2">
    <location>
        <begin position="148"/>
        <end position="166"/>
    </location>
</feature>
<dbReference type="EMBL" id="JASBNA010000004">
    <property type="protein sequence ID" value="KAK7692121.1"/>
    <property type="molecule type" value="Genomic_DNA"/>
</dbReference>